<evidence type="ECO:0000256" key="3">
    <source>
        <dbReference type="ARBA" id="ARBA00022723"/>
    </source>
</evidence>
<dbReference type="GO" id="GO:0008897">
    <property type="term" value="F:holo-[acyl-carrier-protein] synthase activity"/>
    <property type="evidence" value="ECO:0007669"/>
    <property type="project" value="UniProtKB-UniRule"/>
</dbReference>
<dbReference type="HAMAP" id="MF_00101">
    <property type="entry name" value="AcpS"/>
    <property type="match status" value="1"/>
</dbReference>
<dbReference type="HOGENOM" id="CLU_089696_3_1_6"/>
<evidence type="ECO:0000256" key="6">
    <source>
        <dbReference type="ARBA" id="ARBA00023098"/>
    </source>
</evidence>
<keyword evidence="11" id="KW-1185">Reference proteome</keyword>
<evidence type="ECO:0000256" key="5">
    <source>
        <dbReference type="ARBA" id="ARBA00022842"/>
    </source>
</evidence>
<dbReference type="AlphaFoldDB" id="L0DU32"/>
<comment type="cofactor">
    <cofactor evidence="8">
        <name>Mg(2+)</name>
        <dbReference type="ChEBI" id="CHEBI:18420"/>
    </cofactor>
</comment>
<accession>L0DU32</accession>
<dbReference type="NCBIfam" id="TIGR00556">
    <property type="entry name" value="pantethn_trn"/>
    <property type="match status" value="1"/>
</dbReference>
<dbReference type="GO" id="GO:0006633">
    <property type="term" value="P:fatty acid biosynthetic process"/>
    <property type="evidence" value="ECO:0007669"/>
    <property type="project" value="UniProtKB-UniRule"/>
</dbReference>
<keyword evidence="2 8" id="KW-0808">Transferase</keyword>
<evidence type="ECO:0000259" key="9">
    <source>
        <dbReference type="Pfam" id="PF01648"/>
    </source>
</evidence>
<comment type="catalytic activity">
    <reaction evidence="8">
        <text>apo-[ACP] + CoA = holo-[ACP] + adenosine 3',5'-bisphosphate + H(+)</text>
        <dbReference type="Rhea" id="RHEA:12068"/>
        <dbReference type="Rhea" id="RHEA-COMP:9685"/>
        <dbReference type="Rhea" id="RHEA-COMP:9690"/>
        <dbReference type="ChEBI" id="CHEBI:15378"/>
        <dbReference type="ChEBI" id="CHEBI:29999"/>
        <dbReference type="ChEBI" id="CHEBI:57287"/>
        <dbReference type="ChEBI" id="CHEBI:58343"/>
        <dbReference type="ChEBI" id="CHEBI:64479"/>
        <dbReference type="EC" id="2.7.8.7"/>
    </reaction>
</comment>
<dbReference type="Proteomes" id="UP000010809">
    <property type="component" value="Chromosome"/>
</dbReference>
<name>L0DU32_THIND</name>
<gene>
    <name evidence="10" type="primary">acpS [H]</name>
    <name evidence="8" type="synonym">acpS</name>
    <name evidence="10" type="ordered locus">TVNIR_0832</name>
</gene>
<dbReference type="SUPFAM" id="SSF56214">
    <property type="entry name" value="4'-phosphopantetheinyl transferase"/>
    <property type="match status" value="1"/>
</dbReference>
<dbReference type="STRING" id="1255043.TVNIR_0832"/>
<feature type="binding site" evidence="8">
    <location>
        <position position="8"/>
    </location>
    <ligand>
        <name>Mg(2+)</name>
        <dbReference type="ChEBI" id="CHEBI:18420"/>
    </ligand>
</feature>
<feature type="domain" description="4'-phosphopantetheinyl transferase" evidence="9">
    <location>
        <begin position="4"/>
        <end position="113"/>
    </location>
</feature>
<dbReference type="InterPro" id="IPR004568">
    <property type="entry name" value="Ppantetheine-prot_Trfase_dom"/>
</dbReference>
<organism evidence="10 11">
    <name type="scientific">Thioalkalivibrio nitratireducens (strain DSM 14787 / UNIQEM 213 / ALEN2)</name>
    <dbReference type="NCBI Taxonomy" id="1255043"/>
    <lineage>
        <taxon>Bacteria</taxon>
        <taxon>Pseudomonadati</taxon>
        <taxon>Pseudomonadota</taxon>
        <taxon>Gammaproteobacteria</taxon>
        <taxon>Chromatiales</taxon>
        <taxon>Ectothiorhodospiraceae</taxon>
        <taxon>Thioalkalivibrio</taxon>
    </lineage>
</organism>
<evidence type="ECO:0000256" key="1">
    <source>
        <dbReference type="ARBA" id="ARBA00022516"/>
    </source>
</evidence>
<dbReference type="Pfam" id="PF01648">
    <property type="entry name" value="ACPS"/>
    <property type="match status" value="1"/>
</dbReference>
<dbReference type="EMBL" id="CP003989">
    <property type="protein sequence ID" value="AGA32522.1"/>
    <property type="molecule type" value="Genomic_DNA"/>
</dbReference>
<protein>
    <recommendedName>
        <fullName evidence="8">Holo-[acyl-carrier-protein] synthase</fullName>
        <shortName evidence="8">Holo-ACP synthase</shortName>
        <ecNumber evidence="8">2.7.8.7</ecNumber>
    </recommendedName>
    <alternativeName>
        <fullName evidence="8">4'-phosphopantetheinyl transferase AcpS</fullName>
    </alternativeName>
</protein>
<dbReference type="GO" id="GO:0005737">
    <property type="term" value="C:cytoplasm"/>
    <property type="evidence" value="ECO:0007669"/>
    <property type="project" value="UniProtKB-SubCell"/>
</dbReference>
<dbReference type="GO" id="GO:0000287">
    <property type="term" value="F:magnesium ion binding"/>
    <property type="evidence" value="ECO:0007669"/>
    <property type="project" value="UniProtKB-UniRule"/>
</dbReference>
<keyword evidence="1 8" id="KW-0444">Lipid biosynthesis</keyword>
<dbReference type="RefSeq" id="WP_015257665.1">
    <property type="nucleotide sequence ID" value="NC_019902.2"/>
</dbReference>
<sequence length="132" mass="14434">MILGVGTDVVRVERLGSMLQRHRARLLQRVLHPQEQAELPVMRPEAFVARRFAAKEALAKALGCGIGRDMALHEVRVAHDARGRPEFELTGAAARTAARLGVTRIHLSISDEHEYAQAFVVVEGGTDAESTS</sequence>
<dbReference type="NCBIfam" id="TIGR00516">
    <property type="entry name" value="acpS"/>
    <property type="match status" value="1"/>
</dbReference>
<keyword evidence="3 8" id="KW-0479">Metal-binding</keyword>
<dbReference type="PATRIC" id="fig|1255043.3.peg.838"/>
<keyword evidence="8" id="KW-0963">Cytoplasm</keyword>
<comment type="function">
    <text evidence="8">Transfers the 4'-phosphopantetheine moiety from coenzyme A to a Ser of acyl-carrier-protein.</text>
</comment>
<evidence type="ECO:0000256" key="4">
    <source>
        <dbReference type="ARBA" id="ARBA00022832"/>
    </source>
</evidence>
<dbReference type="KEGG" id="tni:TVNIR_0832"/>
<comment type="similarity">
    <text evidence="8">Belongs to the P-Pant transferase superfamily. AcpS family.</text>
</comment>
<evidence type="ECO:0000256" key="2">
    <source>
        <dbReference type="ARBA" id="ARBA00022679"/>
    </source>
</evidence>
<dbReference type="eggNOG" id="COG0736">
    <property type="taxonomic scope" value="Bacteria"/>
</dbReference>
<evidence type="ECO:0000256" key="8">
    <source>
        <dbReference type="HAMAP-Rule" id="MF_00101"/>
    </source>
</evidence>
<dbReference type="OrthoDB" id="517356at2"/>
<reference evidence="10" key="1">
    <citation type="submission" date="2015-12" db="EMBL/GenBank/DDBJ databases">
        <authorList>
            <person name="Tikhonova T.V."/>
            <person name="Pavlov A.R."/>
            <person name="Beletsky A.V."/>
            <person name="Mardanov A.V."/>
            <person name="Sorokin D.Y."/>
            <person name="Ravin N.V."/>
            <person name="Popov V.O."/>
        </authorList>
    </citation>
    <scope>NUCLEOTIDE SEQUENCE</scope>
    <source>
        <strain evidence="10">DSM 14787</strain>
    </source>
</reference>
<dbReference type="Gene3D" id="3.90.470.20">
    <property type="entry name" value="4'-phosphopantetheinyl transferase domain"/>
    <property type="match status" value="1"/>
</dbReference>
<keyword evidence="7 8" id="KW-0275">Fatty acid biosynthesis</keyword>
<dbReference type="InterPro" id="IPR037143">
    <property type="entry name" value="4-PPantetheinyl_Trfase_dom_sf"/>
</dbReference>
<keyword evidence="6 8" id="KW-0443">Lipid metabolism</keyword>
<feature type="binding site" evidence="8">
    <location>
        <position position="56"/>
    </location>
    <ligand>
        <name>Mg(2+)</name>
        <dbReference type="ChEBI" id="CHEBI:18420"/>
    </ligand>
</feature>
<evidence type="ECO:0000313" key="11">
    <source>
        <dbReference type="Proteomes" id="UP000010809"/>
    </source>
</evidence>
<dbReference type="NCBIfam" id="NF000832">
    <property type="entry name" value="PRK00070.3-2"/>
    <property type="match status" value="1"/>
</dbReference>
<comment type="subcellular location">
    <subcellularLocation>
        <location evidence="8">Cytoplasm</location>
    </subcellularLocation>
</comment>
<evidence type="ECO:0000256" key="7">
    <source>
        <dbReference type="ARBA" id="ARBA00023160"/>
    </source>
</evidence>
<dbReference type="InterPro" id="IPR008278">
    <property type="entry name" value="4-PPantetheinyl_Trfase_dom"/>
</dbReference>
<dbReference type="InterPro" id="IPR002582">
    <property type="entry name" value="ACPS"/>
</dbReference>
<dbReference type="EC" id="2.7.8.7" evidence="8"/>
<proteinExistence type="inferred from homology"/>
<keyword evidence="5 8" id="KW-0460">Magnesium</keyword>
<evidence type="ECO:0000313" key="10">
    <source>
        <dbReference type="EMBL" id="AGA32522.1"/>
    </source>
</evidence>
<keyword evidence="4 8" id="KW-0276">Fatty acid metabolism</keyword>